<dbReference type="AlphaFoldDB" id="A0A0L0ULQ1"/>
<organism evidence="1 2">
    <name type="scientific">Puccinia striiformis f. sp. tritici PST-78</name>
    <dbReference type="NCBI Taxonomy" id="1165861"/>
    <lineage>
        <taxon>Eukaryota</taxon>
        <taxon>Fungi</taxon>
        <taxon>Dikarya</taxon>
        <taxon>Basidiomycota</taxon>
        <taxon>Pucciniomycotina</taxon>
        <taxon>Pucciniomycetes</taxon>
        <taxon>Pucciniales</taxon>
        <taxon>Pucciniaceae</taxon>
        <taxon>Puccinia</taxon>
    </lineage>
</organism>
<sequence>MELPKFTGENFAIWERKVEMHLKECGLLRYIQQPMLPDPTKKQKKRAYRTASILCSNLSDD</sequence>
<protein>
    <recommendedName>
        <fullName evidence="3">DUF4219 domain-containing protein</fullName>
    </recommendedName>
</protein>
<keyword evidence="2" id="KW-1185">Reference proteome</keyword>
<accession>A0A0L0ULQ1</accession>
<comment type="caution">
    <text evidence="1">The sequence shown here is derived from an EMBL/GenBank/DDBJ whole genome shotgun (WGS) entry which is preliminary data.</text>
</comment>
<gene>
    <name evidence="1" type="ORF">PSTG_18658</name>
</gene>
<reference evidence="2" key="1">
    <citation type="submission" date="2014-03" db="EMBL/GenBank/DDBJ databases">
        <title>The Genome Sequence of Puccinia striiformis f. sp. tritici PST-78.</title>
        <authorList>
            <consortium name="The Broad Institute Genome Sequencing Platform"/>
            <person name="Cuomo C."/>
            <person name="Hulbert S."/>
            <person name="Chen X."/>
            <person name="Walker B."/>
            <person name="Young S.K."/>
            <person name="Zeng Q."/>
            <person name="Gargeya S."/>
            <person name="Fitzgerald M."/>
            <person name="Haas B."/>
            <person name="Abouelleil A."/>
            <person name="Alvarado L."/>
            <person name="Arachchi H.M."/>
            <person name="Berlin A.M."/>
            <person name="Chapman S.B."/>
            <person name="Goldberg J."/>
            <person name="Griggs A."/>
            <person name="Gujja S."/>
            <person name="Hansen M."/>
            <person name="Howarth C."/>
            <person name="Imamovic A."/>
            <person name="Larimer J."/>
            <person name="McCowan C."/>
            <person name="Montmayeur A."/>
            <person name="Murphy C."/>
            <person name="Neiman D."/>
            <person name="Pearson M."/>
            <person name="Priest M."/>
            <person name="Roberts A."/>
            <person name="Saif S."/>
            <person name="Shea T."/>
            <person name="Sisk P."/>
            <person name="Sykes S."/>
            <person name="Wortman J."/>
            <person name="Nusbaum C."/>
            <person name="Birren B."/>
        </authorList>
    </citation>
    <scope>NUCLEOTIDE SEQUENCE [LARGE SCALE GENOMIC DNA]</scope>
    <source>
        <strain evidence="2">race PST-78</strain>
    </source>
</reference>
<feature type="non-terminal residue" evidence="1">
    <location>
        <position position="61"/>
    </location>
</feature>
<dbReference type="Proteomes" id="UP000054564">
    <property type="component" value="Unassembled WGS sequence"/>
</dbReference>
<evidence type="ECO:0008006" key="3">
    <source>
        <dbReference type="Google" id="ProtNLM"/>
    </source>
</evidence>
<dbReference type="EMBL" id="AJIL01003616">
    <property type="protein sequence ID" value="KNE87948.1"/>
    <property type="molecule type" value="Genomic_DNA"/>
</dbReference>
<name>A0A0L0ULQ1_9BASI</name>
<evidence type="ECO:0000313" key="2">
    <source>
        <dbReference type="Proteomes" id="UP000054564"/>
    </source>
</evidence>
<proteinExistence type="predicted"/>
<dbReference type="OrthoDB" id="10445195at2759"/>
<evidence type="ECO:0000313" key="1">
    <source>
        <dbReference type="EMBL" id="KNE87948.1"/>
    </source>
</evidence>